<organism evidence="4 5">
    <name type="scientific">Candidula unifasciata</name>
    <dbReference type="NCBI Taxonomy" id="100452"/>
    <lineage>
        <taxon>Eukaryota</taxon>
        <taxon>Metazoa</taxon>
        <taxon>Spiralia</taxon>
        <taxon>Lophotrochozoa</taxon>
        <taxon>Mollusca</taxon>
        <taxon>Gastropoda</taxon>
        <taxon>Heterobranchia</taxon>
        <taxon>Euthyneura</taxon>
        <taxon>Panpulmonata</taxon>
        <taxon>Eupulmonata</taxon>
        <taxon>Stylommatophora</taxon>
        <taxon>Helicina</taxon>
        <taxon>Helicoidea</taxon>
        <taxon>Geomitridae</taxon>
        <taxon>Candidula</taxon>
    </lineage>
</organism>
<keyword evidence="2" id="KW-0040">ANK repeat</keyword>
<reference evidence="4" key="1">
    <citation type="submission" date="2021-04" db="EMBL/GenBank/DDBJ databases">
        <authorList>
            <consortium name="Molecular Ecology Group"/>
        </authorList>
    </citation>
    <scope>NUCLEOTIDE SEQUENCE</scope>
</reference>
<name>A0A8S3YYZ8_9EUPU</name>
<dbReference type="PANTHER" id="PTHR24198">
    <property type="entry name" value="ANKYRIN REPEAT AND PROTEIN KINASE DOMAIN-CONTAINING PROTEIN"/>
    <property type="match status" value="1"/>
</dbReference>
<dbReference type="Pfam" id="PF00023">
    <property type="entry name" value="Ank"/>
    <property type="match status" value="1"/>
</dbReference>
<dbReference type="Proteomes" id="UP000678393">
    <property type="component" value="Unassembled WGS sequence"/>
</dbReference>
<protein>
    <submittedName>
        <fullName evidence="4">Uncharacterized protein</fullName>
    </submittedName>
</protein>
<gene>
    <name evidence="4" type="ORF">CUNI_LOCUS5074</name>
</gene>
<dbReference type="PANTHER" id="PTHR24198:SF165">
    <property type="entry name" value="ANKYRIN REPEAT-CONTAINING PROTEIN-RELATED"/>
    <property type="match status" value="1"/>
</dbReference>
<dbReference type="SUPFAM" id="SSF48403">
    <property type="entry name" value="Ankyrin repeat"/>
    <property type="match status" value="2"/>
</dbReference>
<proteinExistence type="predicted"/>
<keyword evidence="5" id="KW-1185">Reference proteome</keyword>
<dbReference type="Gene3D" id="1.25.40.20">
    <property type="entry name" value="Ankyrin repeat-containing domain"/>
    <property type="match status" value="2"/>
</dbReference>
<feature type="region of interest" description="Disordered" evidence="3">
    <location>
        <begin position="250"/>
        <end position="269"/>
    </location>
</feature>
<evidence type="ECO:0000256" key="1">
    <source>
        <dbReference type="ARBA" id="ARBA00022737"/>
    </source>
</evidence>
<evidence type="ECO:0000313" key="5">
    <source>
        <dbReference type="Proteomes" id="UP000678393"/>
    </source>
</evidence>
<dbReference type="AlphaFoldDB" id="A0A8S3YYZ8"/>
<comment type="caution">
    <text evidence="4">The sequence shown here is derived from an EMBL/GenBank/DDBJ whole genome shotgun (WGS) entry which is preliminary data.</text>
</comment>
<evidence type="ECO:0000256" key="2">
    <source>
        <dbReference type="ARBA" id="ARBA00023043"/>
    </source>
</evidence>
<dbReference type="SMART" id="SM00248">
    <property type="entry name" value="ANK"/>
    <property type="match status" value="6"/>
</dbReference>
<accession>A0A8S3YYZ8</accession>
<evidence type="ECO:0000313" key="4">
    <source>
        <dbReference type="EMBL" id="CAG5119516.1"/>
    </source>
</evidence>
<evidence type="ECO:0000256" key="3">
    <source>
        <dbReference type="SAM" id="MobiDB-lite"/>
    </source>
</evidence>
<dbReference type="OrthoDB" id="6058160at2759"/>
<keyword evidence="1" id="KW-0677">Repeat</keyword>
<sequence>MTDNWKQARKSKAQNLNLTSAYSFQIKRPDSLVTIVSDDASRGISFDEISEDLLRVIYLMENEKSPATIKSIKTILKKIPATYAHFIPTWTDKNDMDLLHHVIINNCPEIVHFLLAECNWFPVTYMPEANPYAHLAAIFGHKECLRQLLNYRPNDYFTASKHILKLPSTIRKKTKFNETTNKGVKKQINKLLGKIQSSENIVEMTLLQDQTELGNITDVSNTLADEFKALEGDRKLHSRGIRRLKNAQYSRKLSTAGSRSRKHEKVTFATSVSDKRHTAKDFSDIAKFQISDRGKDDKDAKYQKLPLGTANKKHIISVYCDEFSEAPQGVVKGAGQQVLIKYYGGMTKLKHESAQPPGTLDIKRNTSIMPSISTQRNTSKLVTEEKTSATVEQRNARVDSAFPKIVEAGVRGKGKYKDFQLKIESRKIYPKDQSKSLRNKTPLSLAAEYGHLECVQMILETHILRNHPTIAVKEPLTLATKAKSPDAILFLMNQRISIPDYQSAVLTAIRDMYPDCLTALLAQKSKERHSLFDGVNLYHILYTQTLMSDYRFEMLPVMTNVLISSGEDVNAHNVYCTFPIYTLINCAFNISIGKQIFFYINCLKMLLENKANCHYDEVKDQKLSSQGQSFSRSSYSSAINCILENAVNSTNYFENTRSSKIFMKKLISTVTACDRTNRRILNDILFNYMDTVCLLGIDRYIVKCLLRYGSNPDFCLAKKYAINAYFDNILPYLSRFEVNPNSADDQDINALLLLCRGMSYRCLKEAQLIFLNENLMQCPIQALPLFRYFSYGLNELLRSPRPLLEILGHFMWLRFRRNEKKVKALPLPDEIIAFILP</sequence>
<dbReference type="EMBL" id="CAJHNH020000727">
    <property type="protein sequence ID" value="CAG5119516.1"/>
    <property type="molecule type" value="Genomic_DNA"/>
</dbReference>
<dbReference type="InterPro" id="IPR036770">
    <property type="entry name" value="Ankyrin_rpt-contain_sf"/>
</dbReference>
<dbReference type="InterPro" id="IPR002110">
    <property type="entry name" value="Ankyrin_rpt"/>
</dbReference>